<proteinExistence type="predicted"/>
<dbReference type="GO" id="GO:0046306">
    <property type="term" value="P:alkanesulfonate catabolic process"/>
    <property type="evidence" value="ECO:0007669"/>
    <property type="project" value="InterPro"/>
</dbReference>
<accession>A0A7W9KFE4</accession>
<evidence type="ECO:0000256" key="2">
    <source>
        <dbReference type="ARBA" id="ARBA00022643"/>
    </source>
</evidence>
<dbReference type="Proteomes" id="UP000585638">
    <property type="component" value="Unassembled WGS sequence"/>
</dbReference>
<dbReference type="RefSeq" id="WP_184861720.1">
    <property type="nucleotide sequence ID" value="NZ_BAAAWY010000095.1"/>
</dbReference>
<dbReference type="Gene3D" id="3.40.50.360">
    <property type="match status" value="1"/>
</dbReference>
<dbReference type="PANTHER" id="PTHR43408:SF1">
    <property type="entry name" value="FMN REDUCTASE (NADPH)"/>
    <property type="match status" value="1"/>
</dbReference>
<dbReference type="AlphaFoldDB" id="A0A7W9KFE4"/>
<evidence type="ECO:0000256" key="1">
    <source>
        <dbReference type="ARBA" id="ARBA00022630"/>
    </source>
</evidence>
<keyword evidence="3 5" id="KW-0560">Oxidoreductase</keyword>
<dbReference type="GO" id="GO:0052873">
    <property type="term" value="F:FMN reductase (NADPH) activity"/>
    <property type="evidence" value="ECO:0007669"/>
    <property type="project" value="UniProtKB-EC"/>
</dbReference>
<dbReference type="EC" id="1.5.1.38" evidence="5"/>
<feature type="domain" description="NADPH-dependent FMN reductase-like" evidence="4">
    <location>
        <begin position="3"/>
        <end position="141"/>
    </location>
</feature>
<dbReference type="SUPFAM" id="SSF52218">
    <property type="entry name" value="Flavoproteins"/>
    <property type="match status" value="1"/>
</dbReference>
<dbReference type="InterPro" id="IPR051814">
    <property type="entry name" value="NAD(P)H-dep_FMN_reductase"/>
</dbReference>
<comment type="caution">
    <text evidence="5">The sequence shown here is derived from an EMBL/GenBank/DDBJ whole genome shotgun (WGS) entry which is preliminary data.</text>
</comment>
<dbReference type="PANTHER" id="PTHR43408">
    <property type="entry name" value="FMN REDUCTASE (NADPH)"/>
    <property type="match status" value="1"/>
</dbReference>
<sequence length="184" mass="19047">MSTVLMLSGSPSPDSRTGVLLAHTGDWLASRGHEVQTLHVRELPTSALLVSNTEHPAIRAAVSLVHRADGVIVASPVYRAAYSGLVKAFLDLLADNALARKVVLPLATGGSQGHLVAIDYALRPMLTAMGADQLVPGCFVLDRLIQHGDDGGAIAPDARAAVDSALEGFDEALGAVRARLAAAS</sequence>
<keyword evidence="2" id="KW-0288">FMN</keyword>
<dbReference type="Pfam" id="PF03358">
    <property type="entry name" value="FMN_red"/>
    <property type="match status" value="1"/>
</dbReference>
<dbReference type="InterPro" id="IPR005025">
    <property type="entry name" value="FMN_Rdtase-like_dom"/>
</dbReference>
<evidence type="ECO:0000259" key="4">
    <source>
        <dbReference type="Pfam" id="PF03358"/>
    </source>
</evidence>
<organism evidence="5 6">
    <name type="scientific">Kutzneria kofuensis</name>
    <dbReference type="NCBI Taxonomy" id="103725"/>
    <lineage>
        <taxon>Bacteria</taxon>
        <taxon>Bacillati</taxon>
        <taxon>Actinomycetota</taxon>
        <taxon>Actinomycetes</taxon>
        <taxon>Pseudonocardiales</taxon>
        <taxon>Pseudonocardiaceae</taxon>
        <taxon>Kutzneria</taxon>
    </lineage>
</organism>
<gene>
    <name evidence="5" type="ORF">BJ998_002747</name>
</gene>
<evidence type="ECO:0000313" key="6">
    <source>
        <dbReference type="Proteomes" id="UP000585638"/>
    </source>
</evidence>
<dbReference type="EMBL" id="JACHIR010000001">
    <property type="protein sequence ID" value="MBB5891551.1"/>
    <property type="molecule type" value="Genomic_DNA"/>
</dbReference>
<dbReference type="InterPro" id="IPR029039">
    <property type="entry name" value="Flavoprotein-like_sf"/>
</dbReference>
<evidence type="ECO:0000256" key="3">
    <source>
        <dbReference type="ARBA" id="ARBA00023002"/>
    </source>
</evidence>
<dbReference type="NCBIfam" id="TIGR03567">
    <property type="entry name" value="FMN_reduc_SsuE"/>
    <property type="match status" value="1"/>
</dbReference>
<name>A0A7W9KFE4_9PSEU</name>
<keyword evidence="6" id="KW-1185">Reference proteome</keyword>
<evidence type="ECO:0000313" key="5">
    <source>
        <dbReference type="EMBL" id="MBB5891551.1"/>
    </source>
</evidence>
<protein>
    <submittedName>
        <fullName evidence="5">FMN reductase</fullName>
        <ecNumber evidence="5">1.5.1.38</ecNumber>
    </submittedName>
</protein>
<reference evidence="5 6" key="1">
    <citation type="submission" date="2020-08" db="EMBL/GenBank/DDBJ databases">
        <title>Sequencing the genomes of 1000 actinobacteria strains.</title>
        <authorList>
            <person name="Klenk H.-P."/>
        </authorList>
    </citation>
    <scope>NUCLEOTIDE SEQUENCE [LARGE SCALE GENOMIC DNA]</scope>
    <source>
        <strain evidence="5 6">DSM 43851</strain>
    </source>
</reference>
<keyword evidence="1" id="KW-0285">Flavoprotein</keyword>
<dbReference type="InterPro" id="IPR020048">
    <property type="entry name" value="NADPH-dep_FMN_reduc_SsuE"/>
</dbReference>